<dbReference type="Proteomes" id="UP001179181">
    <property type="component" value="Unassembled WGS sequence"/>
</dbReference>
<feature type="domain" description="YdhG-like" evidence="1">
    <location>
        <begin position="33"/>
        <end position="132"/>
    </location>
</feature>
<dbReference type="SUPFAM" id="SSF159888">
    <property type="entry name" value="YdhG-like"/>
    <property type="match status" value="1"/>
</dbReference>
<gene>
    <name evidence="2" type="ORF">FHS68_003705</name>
</gene>
<evidence type="ECO:0000259" key="1">
    <source>
        <dbReference type="Pfam" id="PF08818"/>
    </source>
</evidence>
<evidence type="ECO:0000313" key="2">
    <source>
        <dbReference type="EMBL" id="NIJ54523.1"/>
    </source>
</evidence>
<dbReference type="Pfam" id="PF08818">
    <property type="entry name" value="DUF1801"/>
    <property type="match status" value="1"/>
</dbReference>
<protein>
    <recommendedName>
        <fullName evidence="1">YdhG-like domain-containing protein</fullName>
    </recommendedName>
</protein>
<dbReference type="Gene3D" id="3.90.1150.200">
    <property type="match status" value="1"/>
</dbReference>
<dbReference type="EMBL" id="JAASQJ010000003">
    <property type="protein sequence ID" value="NIJ54523.1"/>
    <property type="molecule type" value="Genomic_DNA"/>
</dbReference>
<organism evidence="2 3">
    <name type="scientific">Dyadobacter arcticus</name>
    <dbReference type="NCBI Taxonomy" id="1078754"/>
    <lineage>
        <taxon>Bacteria</taxon>
        <taxon>Pseudomonadati</taxon>
        <taxon>Bacteroidota</taxon>
        <taxon>Cytophagia</taxon>
        <taxon>Cytophagales</taxon>
        <taxon>Spirosomataceae</taxon>
        <taxon>Dyadobacter</taxon>
    </lineage>
</organism>
<dbReference type="InterPro" id="IPR014922">
    <property type="entry name" value="YdhG-like"/>
</dbReference>
<proteinExistence type="predicted"/>
<keyword evidence="3" id="KW-1185">Reference proteome</keyword>
<dbReference type="RefSeq" id="WP_167272817.1">
    <property type="nucleotide sequence ID" value="NZ_JAASQJ010000003.1"/>
</dbReference>
<name>A0ABX0UQ33_9BACT</name>
<sequence length="145" mass="16786">MATINKTTETKVDVIDFINSFVDNEPKKQDSFRLIELMREWSGFEPRMWGPTMIGYGRYHYKYASGHEGDAMLIGFSPRKAEFSLYVIDPGNDNKKLLENLGKYKMGKACIYFKKLADLNLDTLEKLCKATIKYVNENYESADKE</sequence>
<reference evidence="2 3" key="1">
    <citation type="submission" date="2020-03" db="EMBL/GenBank/DDBJ databases">
        <title>Genomic Encyclopedia of Type Strains, Phase IV (KMG-IV): sequencing the most valuable type-strain genomes for metagenomic binning, comparative biology and taxonomic classification.</title>
        <authorList>
            <person name="Goeker M."/>
        </authorList>
    </citation>
    <scope>NUCLEOTIDE SEQUENCE [LARGE SCALE GENOMIC DNA]</scope>
    <source>
        <strain evidence="2 3">DSM 102865</strain>
    </source>
</reference>
<comment type="caution">
    <text evidence="2">The sequence shown here is derived from an EMBL/GenBank/DDBJ whole genome shotgun (WGS) entry which is preliminary data.</text>
</comment>
<evidence type="ECO:0000313" key="3">
    <source>
        <dbReference type="Proteomes" id="UP001179181"/>
    </source>
</evidence>
<accession>A0ABX0UQ33</accession>